<evidence type="ECO:0000256" key="6">
    <source>
        <dbReference type="SAM" id="Phobius"/>
    </source>
</evidence>
<dbReference type="InterPro" id="IPR011701">
    <property type="entry name" value="MFS"/>
</dbReference>
<dbReference type="SUPFAM" id="SSF103473">
    <property type="entry name" value="MFS general substrate transporter"/>
    <property type="match status" value="1"/>
</dbReference>
<feature type="transmembrane region" description="Helical" evidence="6">
    <location>
        <begin position="168"/>
        <end position="189"/>
    </location>
</feature>
<dbReference type="Proteomes" id="UP000447873">
    <property type="component" value="Unassembled WGS sequence"/>
</dbReference>
<keyword evidence="3 6" id="KW-1133">Transmembrane helix</keyword>
<reference evidence="8 9" key="1">
    <citation type="submission" date="2018-12" db="EMBL/GenBank/DDBJ databases">
        <title>Venturia inaequalis Genome Resource.</title>
        <authorList>
            <person name="Lichtner F.J."/>
        </authorList>
    </citation>
    <scope>NUCLEOTIDE SEQUENCE [LARGE SCALE GENOMIC DNA]</scope>
    <source>
        <strain evidence="8 9">120213</strain>
    </source>
</reference>
<dbReference type="PANTHER" id="PTHR23502">
    <property type="entry name" value="MAJOR FACILITATOR SUPERFAMILY"/>
    <property type="match status" value="1"/>
</dbReference>
<dbReference type="AlphaFoldDB" id="A0A8H3U6G2"/>
<name>A0A8H3U6G2_VENIN</name>
<dbReference type="PROSITE" id="PS50850">
    <property type="entry name" value="MFS"/>
    <property type="match status" value="1"/>
</dbReference>
<proteinExistence type="predicted"/>
<feature type="transmembrane region" description="Helical" evidence="6">
    <location>
        <begin position="398"/>
        <end position="417"/>
    </location>
</feature>
<organism evidence="8 9">
    <name type="scientific">Venturia inaequalis</name>
    <name type="common">Apple scab fungus</name>
    <dbReference type="NCBI Taxonomy" id="5025"/>
    <lineage>
        <taxon>Eukaryota</taxon>
        <taxon>Fungi</taxon>
        <taxon>Dikarya</taxon>
        <taxon>Ascomycota</taxon>
        <taxon>Pezizomycotina</taxon>
        <taxon>Dothideomycetes</taxon>
        <taxon>Pleosporomycetidae</taxon>
        <taxon>Venturiales</taxon>
        <taxon>Venturiaceae</taxon>
        <taxon>Venturia</taxon>
    </lineage>
</organism>
<feature type="transmembrane region" description="Helical" evidence="6">
    <location>
        <begin position="331"/>
        <end position="352"/>
    </location>
</feature>
<dbReference type="GO" id="GO:0005886">
    <property type="term" value="C:plasma membrane"/>
    <property type="evidence" value="ECO:0007669"/>
    <property type="project" value="TreeGrafter"/>
</dbReference>
<comment type="subcellular location">
    <subcellularLocation>
        <location evidence="1">Membrane</location>
        <topology evidence="1">Multi-pass membrane protein</topology>
    </subcellularLocation>
</comment>
<keyword evidence="2 6" id="KW-0812">Transmembrane</keyword>
<keyword evidence="4 6" id="KW-0472">Membrane</keyword>
<evidence type="ECO:0000313" key="8">
    <source>
        <dbReference type="EMBL" id="KAE9963930.1"/>
    </source>
</evidence>
<feature type="transmembrane region" description="Helical" evidence="6">
    <location>
        <begin position="145"/>
        <end position="162"/>
    </location>
</feature>
<gene>
    <name evidence="8" type="ORF">EG328_010953</name>
</gene>
<evidence type="ECO:0000256" key="2">
    <source>
        <dbReference type="ARBA" id="ARBA00022692"/>
    </source>
</evidence>
<dbReference type="Gene3D" id="1.20.1250.20">
    <property type="entry name" value="MFS general substrate transporter like domains"/>
    <property type="match status" value="1"/>
</dbReference>
<evidence type="ECO:0000256" key="4">
    <source>
        <dbReference type="ARBA" id="ARBA00023136"/>
    </source>
</evidence>
<feature type="region of interest" description="Disordered" evidence="5">
    <location>
        <begin position="1"/>
        <end position="23"/>
    </location>
</feature>
<dbReference type="InterPro" id="IPR036259">
    <property type="entry name" value="MFS_trans_sf"/>
</dbReference>
<dbReference type="PANTHER" id="PTHR23502:SF64">
    <property type="entry name" value="TRANSPORTER, PUTATIVE (AFU_ORTHOLOGUE AFUA_3G11760)-RELATED"/>
    <property type="match status" value="1"/>
</dbReference>
<dbReference type="Pfam" id="PF07690">
    <property type="entry name" value="MFS_1"/>
    <property type="match status" value="1"/>
</dbReference>
<evidence type="ECO:0000259" key="7">
    <source>
        <dbReference type="PROSITE" id="PS50850"/>
    </source>
</evidence>
<feature type="transmembrane region" description="Helical" evidence="6">
    <location>
        <begin position="232"/>
        <end position="251"/>
    </location>
</feature>
<evidence type="ECO:0000256" key="1">
    <source>
        <dbReference type="ARBA" id="ARBA00004141"/>
    </source>
</evidence>
<dbReference type="EMBL" id="WNWS01000760">
    <property type="protein sequence ID" value="KAE9963930.1"/>
    <property type="molecule type" value="Genomic_DNA"/>
</dbReference>
<evidence type="ECO:0000256" key="3">
    <source>
        <dbReference type="ARBA" id="ARBA00022989"/>
    </source>
</evidence>
<protein>
    <recommendedName>
        <fullName evidence="7">Major facilitator superfamily (MFS) profile domain-containing protein</fullName>
    </recommendedName>
</protein>
<feature type="transmembrane region" description="Helical" evidence="6">
    <location>
        <begin position="75"/>
        <end position="99"/>
    </location>
</feature>
<accession>A0A8H3U6G2</accession>
<feature type="transmembrane region" description="Helical" evidence="6">
    <location>
        <begin position="293"/>
        <end position="311"/>
    </location>
</feature>
<dbReference type="GO" id="GO:0022857">
    <property type="term" value="F:transmembrane transporter activity"/>
    <property type="evidence" value="ECO:0007669"/>
    <property type="project" value="InterPro"/>
</dbReference>
<comment type="caution">
    <text evidence="8">The sequence shown here is derived from an EMBL/GenBank/DDBJ whole genome shotgun (WGS) entry which is preliminary data.</text>
</comment>
<feature type="transmembrane region" description="Helical" evidence="6">
    <location>
        <begin position="372"/>
        <end position="392"/>
    </location>
</feature>
<feature type="compositionally biased region" description="Polar residues" evidence="5">
    <location>
        <begin position="1"/>
        <end position="17"/>
    </location>
</feature>
<feature type="transmembrane region" description="Helical" evidence="6">
    <location>
        <begin position="111"/>
        <end position="133"/>
    </location>
</feature>
<evidence type="ECO:0000313" key="9">
    <source>
        <dbReference type="Proteomes" id="UP000447873"/>
    </source>
</evidence>
<evidence type="ECO:0000256" key="5">
    <source>
        <dbReference type="SAM" id="MobiDB-lite"/>
    </source>
</evidence>
<sequence length="459" mass="50437">MTGTSTNQSNEPQNSQPDVDVEKWIDETASESINDKQSLASIKSHVTSQDTQPVGDKYEETGDKIYERFSPNRKIIMTGVLSFCGFLAPFSSTVVLAVVPEVAKTYNSNGTIINLSNALFLVVMGLSPIFWGPLGQVYGRKVPQILAAGLFFVFSIGTALAPNLASFFVFRILTAFQSTAFLTVGSSCIGDIYPPTERGTALGLFLSGTLIGPAFGPFVGGIIVTFRSWRVLFWLQTALAALAFAMIVIFLPETIHHKKSADMQGLTKKQYAGKMWQSMNPIRVIKLFRYPNLLIVSLASSALIWNMYSLLTPIRYVLNPRFHLSSPIQSGLFYMAPGCGYIVGTFFGGRWADHTVHKWINIRGQRVPEDRLRSCILAMGVFMPASILLYGWAVEKAVGGIILPVIVMFLQGVAQLVSFPSLSTYCLDVMQGRSAEVVAGNYMVRAEDKKTACIPIEFV</sequence>
<feature type="domain" description="Major facilitator superfamily (MFS) profile" evidence="7">
    <location>
        <begin position="77"/>
        <end position="459"/>
    </location>
</feature>
<dbReference type="InterPro" id="IPR020846">
    <property type="entry name" value="MFS_dom"/>
</dbReference>
<feature type="transmembrane region" description="Helical" evidence="6">
    <location>
        <begin position="201"/>
        <end position="226"/>
    </location>
</feature>